<keyword evidence="1" id="KW-0812">Transmembrane</keyword>
<comment type="caution">
    <text evidence="2">The sequence shown here is derived from an EMBL/GenBank/DDBJ whole genome shotgun (WGS) entry which is preliminary data.</text>
</comment>
<feature type="transmembrane region" description="Helical" evidence="1">
    <location>
        <begin position="9"/>
        <end position="30"/>
    </location>
</feature>
<evidence type="ECO:0000256" key="1">
    <source>
        <dbReference type="SAM" id="Phobius"/>
    </source>
</evidence>
<proteinExistence type="predicted"/>
<keyword evidence="1" id="KW-1133">Transmembrane helix</keyword>
<dbReference type="EMBL" id="LAZR01004689">
    <property type="protein sequence ID" value="KKN06453.1"/>
    <property type="molecule type" value="Genomic_DNA"/>
</dbReference>
<sequence length="178" mass="19433">MRISKCERLVFLAVAIFAGLIGGLVSNLIFQSAIASKTTNFEQISTKQITTRSLFIVDKKGKLVANFGAGRTDDEMTQLNLFDKEGKKRFSITIAGGGEKGGVELALNDNNENALLALNSGNDWAALFLNGKDEKPRVTLSALDGRHKSVILQIEGASKYLKGIFIRDENDKLLWSTP</sequence>
<organism evidence="2">
    <name type="scientific">marine sediment metagenome</name>
    <dbReference type="NCBI Taxonomy" id="412755"/>
    <lineage>
        <taxon>unclassified sequences</taxon>
        <taxon>metagenomes</taxon>
        <taxon>ecological metagenomes</taxon>
    </lineage>
</organism>
<dbReference type="AlphaFoldDB" id="A0A0F9QM63"/>
<keyword evidence="1" id="KW-0472">Membrane</keyword>
<reference evidence="2" key="1">
    <citation type="journal article" date="2015" name="Nature">
        <title>Complex archaea that bridge the gap between prokaryotes and eukaryotes.</title>
        <authorList>
            <person name="Spang A."/>
            <person name="Saw J.H."/>
            <person name="Jorgensen S.L."/>
            <person name="Zaremba-Niedzwiedzka K."/>
            <person name="Martijn J."/>
            <person name="Lind A.E."/>
            <person name="van Eijk R."/>
            <person name="Schleper C."/>
            <person name="Guy L."/>
            <person name="Ettema T.J."/>
        </authorList>
    </citation>
    <scope>NUCLEOTIDE SEQUENCE</scope>
</reference>
<accession>A0A0F9QM63</accession>
<gene>
    <name evidence="2" type="ORF">LCGC14_1077090</name>
</gene>
<name>A0A0F9QM63_9ZZZZ</name>
<protein>
    <submittedName>
        <fullName evidence="2">Uncharacterized protein</fullName>
    </submittedName>
</protein>
<evidence type="ECO:0000313" key="2">
    <source>
        <dbReference type="EMBL" id="KKN06453.1"/>
    </source>
</evidence>